<dbReference type="Proteomes" id="UP001433268">
    <property type="component" value="Unassembled WGS sequence"/>
</dbReference>
<evidence type="ECO:0000313" key="3">
    <source>
        <dbReference type="EMBL" id="KAK8071239.1"/>
    </source>
</evidence>
<name>A0ABR1VMV0_9PEZI</name>
<organism evidence="3 4">
    <name type="scientific">Apiospora hydei</name>
    <dbReference type="NCBI Taxonomy" id="1337664"/>
    <lineage>
        <taxon>Eukaryota</taxon>
        <taxon>Fungi</taxon>
        <taxon>Dikarya</taxon>
        <taxon>Ascomycota</taxon>
        <taxon>Pezizomycotina</taxon>
        <taxon>Sordariomycetes</taxon>
        <taxon>Xylariomycetidae</taxon>
        <taxon>Amphisphaeriales</taxon>
        <taxon>Apiosporaceae</taxon>
        <taxon>Apiospora</taxon>
    </lineage>
</organism>
<evidence type="ECO:0000256" key="1">
    <source>
        <dbReference type="SAM" id="MobiDB-lite"/>
    </source>
</evidence>
<feature type="region of interest" description="Disordered" evidence="1">
    <location>
        <begin position="54"/>
        <end position="83"/>
    </location>
</feature>
<feature type="chain" id="PRO_5047207370" evidence="2">
    <location>
        <begin position="22"/>
        <end position="348"/>
    </location>
</feature>
<dbReference type="RefSeq" id="XP_066665047.1">
    <property type="nucleotide sequence ID" value="XM_066815757.1"/>
</dbReference>
<accession>A0ABR1VMV0</accession>
<evidence type="ECO:0000256" key="2">
    <source>
        <dbReference type="SAM" id="SignalP"/>
    </source>
</evidence>
<evidence type="ECO:0000313" key="4">
    <source>
        <dbReference type="Proteomes" id="UP001433268"/>
    </source>
</evidence>
<keyword evidence="2" id="KW-0732">Signal</keyword>
<keyword evidence="4" id="KW-1185">Reference proteome</keyword>
<dbReference type="EMBL" id="JAQQWN010000008">
    <property type="protein sequence ID" value="KAK8071239.1"/>
    <property type="molecule type" value="Genomic_DNA"/>
</dbReference>
<protein>
    <submittedName>
        <fullName evidence="3">Uncharacterized protein</fullName>
    </submittedName>
</protein>
<sequence length="348" mass="38050">MLFRAALASAAALFFAAQTMGAALDTGSDLDARAALIATDKYTACNCPNNCSHKAGSSCKYRKDGTNGSPTISGKNANESNQMNTSENVKAEFHQLTKEEALEVFLEASASWGSVPRRLLRKCRLLGMNHLDARIDDPSAKLHVNLPDDPELVKLVVDLAVLCARRRRAESLSSLGFHSLVLHYERYRRLCHRRSEAASAIGDPSAAFGLHEYSDDHGYRLRQDYPSTIISVWEPGASPPPGTWFADMVRSSLTQGQTKLTRRGGKSCVAMSNDAEDGATDFEIFMEYTDALELFRLGISNFVRNVVQGGELDDLSLSLRRAAKDLDAHPRASTEVLVAGVVGMTYMN</sequence>
<reference evidence="3 4" key="1">
    <citation type="submission" date="2023-01" db="EMBL/GenBank/DDBJ databases">
        <title>Analysis of 21 Apiospora genomes using comparative genomics revels a genus with tremendous synthesis potential of carbohydrate active enzymes and secondary metabolites.</title>
        <authorList>
            <person name="Sorensen T."/>
        </authorList>
    </citation>
    <scope>NUCLEOTIDE SEQUENCE [LARGE SCALE GENOMIC DNA]</scope>
    <source>
        <strain evidence="3 4">CBS 114990</strain>
    </source>
</reference>
<feature type="compositionally biased region" description="Polar residues" evidence="1">
    <location>
        <begin position="66"/>
        <end position="83"/>
    </location>
</feature>
<proteinExistence type="predicted"/>
<feature type="signal peptide" evidence="2">
    <location>
        <begin position="1"/>
        <end position="21"/>
    </location>
</feature>
<dbReference type="GeneID" id="92048817"/>
<comment type="caution">
    <text evidence="3">The sequence shown here is derived from an EMBL/GenBank/DDBJ whole genome shotgun (WGS) entry which is preliminary data.</text>
</comment>
<gene>
    <name evidence="3" type="ORF">PG997_011442</name>
</gene>